<dbReference type="SMART" id="SM00360">
    <property type="entry name" value="RRM"/>
    <property type="match status" value="1"/>
</dbReference>
<dbReference type="AlphaFoldDB" id="A0A5J4WB54"/>
<dbReference type="InterPro" id="IPR035979">
    <property type="entry name" value="RBD_domain_sf"/>
</dbReference>
<dbReference type="Proteomes" id="UP000324800">
    <property type="component" value="Unassembled WGS sequence"/>
</dbReference>
<feature type="region of interest" description="Disordered" evidence="2">
    <location>
        <begin position="39"/>
        <end position="61"/>
    </location>
</feature>
<dbReference type="InterPro" id="IPR012677">
    <property type="entry name" value="Nucleotide-bd_a/b_plait_sf"/>
</dbReference>
<dbReference type="CDD" id="cd00590">
    <property type="entry name" value="RRM_SF"/>
    <property type="match status" value="1"/>
</dbReference>
<dbReference type="InterPro" id="IPR000504">
    <property type="entry name" value="RRM_dom"/>
</dbReference>
<evidence type="ECO:0000259" key="3">
    <source>
        <dbReference type="PROSITE" id="PS50102"/>
    </source>
</evidence>
<organism evidence="4 5">
    <name type="scientific">Streblomastix strix</name>
    <dbReference type="NCBI Taxonomy" id="222440"/>
    <lineage>
        <taxon>Eukaryota</taxon>
        <taxon>Metamonada</taxon>
        <taxon>Preaxostyla</taxon>
        <taxon>Oxymonadida</taxon>
        <taxon>Streblomastigidae</taxon>
        <taxon>Streblomastix</taxon>
    </lineage>
</organism>
<keyword evidence="1" id="KW-0694">RNA-binding</keyword>
<proteinExistence type="predicted"/>
<evidence type="ECO:0000313" key="5">
    <source>
        <dbReference type="Proteomes" id="UP000324800"/>
    </source>
</evidence>
<accession>A0A5J4WB54</accession>
<reference evidence="4 5" key="1">
    <citation type="submission" date="2019-03" db="EMBL/GenBank/DDBJ databases">
        <title>Single cell metagenomics reveals metabolic interactions within the superorganism composed of flagellate Streblomastix strix and complex community of Bacteroidetes bacteria on its surface.</title>
        <authorList>
            <person name="Treitli S.C."/>
            <person name="Kolisko M."/>
            <person name="Husnik F."/>
            <person name="Keeling P."/>
            <person name="Hampl V."/>
        </authorList>
    </citation>
    <scope>NUCLEOTIDE SEQUENCE [LARGE SCALE GENOMIC DNA]</scope>
    <source>
        <strain evidence="4">ST1C</strain>
    </source>
</reference>
<evidence type="ECO:0000256" key="1">
    <source>
        <dbReference type="PROSITE-ProRule" id="PRU00176"/>
    </source>
</evidence>
<evidence type="ECO:0000313" key="4">
    <source>
        <dbReference type="EMBL" id="KAA6392121.1"/>
    </source>
</evidence>
<feature type="region of interest" description="Disordered" evidence="2">
    <location>
        <begin position="592"/>
        <end position="611"/>
    </location>
</feature>
<gene>
    <name evidence="4" type="ORF">EZS28_012350</name>
</gene>
<feature type="compositionally biased region" description="Basic and acidic residues" evidence="2">
    <location>
        <begin position="598"/>
        <end position="611"/>
    </location>
</feature>
<dbReference type="Gene3D" id="3.30.70.330">
    <property type="match status" value="1"/>
</dbReference>
<sequence length="728" mass="82936">GDEYIDKLIRESKEIRFALLLTGFIQTVVQALSLGTQQTDKSSSSTTSTQSPISTQKSSSISQSEKQIRNIVIIELLDAVLEIVATNEKLESFASFIPLLEQWKTDDEKDIRIKSINLLTILSVKGTCIGIEQLKNDIDLISKVDTEFVVPVKEDVRIEGESITIGKAEAVPTTITIKPNIKTGINRISLSYQCPNAEVQNFGIVTSDVVFQPGDQPTDDGYQAKTIRYYKNGDIGGQGELISGNDPYKNRQQVSAEIDMTQKTLIFFVGEKEQPNRIVGLPENVCFYSYISQPGSKFTVVKFQKLPNSSAKGVANQNSYIEISRENSNFITQYTIIQDSPIKQQDFISALPYHIILHRGQPPIDKSCPLVRLMKQDDTQQSLECEQFCWIRNVRIVKENGRRPWSVQQNGQSDQSGQMIRIFHRFDLYEAETCSELALESALGLNLSKDHGQKIDQIYSWEKKFYVYHVWKGEMSKNYTKLPQNVINGLFNQIKKMKESIQKRINNIYIGENKQQEEEIIENDSDIQCSMRLIGFHTLIEAQQHFRTEFLVSTGFIFPVLSGAANEQEIKEANNRREQRRVAQNEGVFIGQDVNGLDPKDLFDDSEGEEQKQKEKLKQKLKLKEKQLQTELSQQQSNTITNSQENVNITSVRITNIPDEIEEYEIVEFASQFGEIDNIYYSPYERGFSRFADIEFMNNESALSMVNSHPTKRILGGVIIQARLNKIN</sequence>
<feature type="non-terminal residue" evidence="4">
    <location>
        <position position="1"/>
    </location>
</feature>
<evidence type="ECO:0000256" key="2">
    <source>
        <dbReference type="SAM" id="MobiDB-lite"/>
    </source>
</evidence>
<name>A0A5J4WB54_9EUKA</name>
<protein>
    <recommendedName>
        <fullName evidence="3">RRM domain-containing protein</fullName>
    </recommendedName>
</protein>
<dbReference type="EMBL" id="SNRW01002650">
    <property type="protein sequence ID" value="KAA6392121.1"/>
    <property type="molecule type" value="Genomic_DNA"/>
</dbReference>
<feature type="domain" description="RRM" evidence="3">
    <location>
        <begin position="650"/>
        <end position="728"/>
    </location>
</feature>
<comment type="caution">
    <text evidence="4">The sequence shown here is derived from an EMBL/GenBank/DDBJ whole genome shotgun (WGS) entry which is preliminary data.</text>
</comment>
<dbReference type="GO" id="GO:0003723">
    <property type="term" value="F:RNA binding"/>
    <property type="evidence" value="ECO:0007669"/>
    <property type="project" value="UniProtKB-UniRule"/>
</dbReference>
<dbReference type="PROSITE" id="PS50102">
    <property type="entry name" value="RRM"/>
    <property type="match status" value="1"/>
</dbReference>
<dbReference type="SUPFAM" id="SSF54928">
    <property type="entry name" value="RNA-binding domain, RBD"/>
    <property type="match status" value="1"/>
</dbReference>